<dbReference type="Proteomes" id="UP001209701">
    <property type="component" value="Unassembled WGS sequence"/>
</dbReference>
<keyword evidence="3" id="KW-1185">Reference proteome</keyword>
<protein>
    <submittedName>
        <fullName evidence="2">Cobalamin-dependent protein</fullName>
    </submittedName>
</protein>
<proteinExistence type="predicted"/>
<dbReference type="SUPFAM" id="SSF117778">
    <property type="entry name" value="D-lysine 5,6-aminomutase beta subunit KamE, N-terminal domain"/>
    <property type="match status" value="1"/>
</dbReference>
<name>A0ABT2Y8B1_9BURK</name>
<dbReference type="PROSITE" id="PS51332">
    <property type="entry name" value="B12_BINDING"/>
    <property type="match status" value="1"/>
</dbReference>
<dbReference type="RefSeq" id="WP_263569173.1">
    <property type="nucleotide sequence ID" value="NZ_JAJIRN010000001.1"/>
</dbReference>
<dbReference type="EMBL" id="JAJIRN010000001">
    <property type="protein sequence ID" value="MCV2366532.1"/>
    <property type="molecule type" value="Genomic_DNA"/>
</dbReference>
<accession>A0ABT2Y8B1</accession>
<dbReference type="InterPro" id="IPR036724">
    <property type="entry name" value="Cobalamin-bd_sf"/>
</dbReference>
<comment type="caution">
    <text evidence="2">The sequence shown here is derived from an EMBL/GenBank/DDBJ whole genome shotgun (WGS) entry which is preliminary data.</text>
</comment>
<dbReference type="Pfam" id="PF16554">
    <property type="entry name" value="OAM_dimer"/>
    <property type="match status" value="1"/>
</dbReference>
<evidence type="ECO:0000313" key="3">
    <source>
        <dbReference type="Proteomes" id="UP001209701"/>
    </source>
</evidence>
<dbReference type="InterPro" id="IPR006158">
    <property type="entry name" value="Cobalamin-bd"/>
</dbReference>
<dbReference type="Pfam" id="PF02310">
    <property type="entry name" value="B12-binding"/>
    <property type="match status" value="1"/>
</dbReference>
<evidence type="ECO:0000313" key="2">
    <source>
        <dbReference type="EMBL" id="MCV2366532.1"/>
    </source>
</evidence>
<dbReference type="InterPro" id="IPR036843">
    <property type="entry name" value="KamE_N_sf"/>
</dbReference>
<sequence length="256" mass="28098">MSEPIMINDQIPEQWVKPYGDTLDDGRVQLSFTLPVPLDETAKEGAKMLALQMGLEEPAVVHAEAMGSGFSFFVVYGQSKHRVDLSKLKVAKPEFEVLDKAGVDALIAEKMGRRMVVVGACIETDAHTVGIDAIMNMKGYNGHKGLESYHEIRAINLGAQVDSEDLISRVIEEKADVILVSQVVTQKNIHLDNLTKLSDLLEAEGLRDKVILIVGGPRISHELAKELGYDAGFGTKTYAEDVASFAIHEWIKRKAA</sequence>
<evidence type="ECO:0000259" key="1">
    <source>
        <dbReference type="PROSITE" id="PS51332"/>
    </source>
</evidence>
<organism evidence="2 3">
    <name type="scientific">Roseateles oligotrophus</name>
    <dbReference type="NCBI Taxonomy" id="1769250"/>
    <lineage>
        <taxon>Bacteria</taxon>
        <taxon>Pseudomonadati</taxon>
        <taxon>Pseudomonadota</taxon>
        <taxon>Betaproteobacteria</taxon>
        <taxon>Burkholderiales</taxon>
        <taxon>Sphaerotilaceae</taxon>
        <taxon>Roseateles</taxon>
    </lineage>
</organism>
<reference evidence="2 3" key="1">
    <citation type="submission" date="2021-11" db="EMBL/GenBank/DDBJ databases">
        <authorList>
            <person name="Liang Q."/>
            <person name="Mou H."/>
            <person name="Liu Z."/>
        </authorList>
    </citation>
    <scope>NUCLEOTIDE SEQUENCE [LARGE SCALE GENOMIC DNA]</scope>
    <source>
        <strain evidence="2 3">CHU3</strain>
    </source>
</reference>
<feature type="domain" description="B12-binding" evidence="1">
    <location>
        <begin position="114"/>
        <end position="256"/>
    </location>
</feature>
<dbReference type="Gene3D" id="3.40.50.280">
    <property type="entry name" value="Cobalamin-binding domain"/>
    <property type="match status" value="1"/>
</dbReference>
<dbReference type="SUPFAM" id="SSF52242">
    <property type="entry name" value="Cobalamin (vitamin B12)-binding domain"/>
    <property type="match status" value="1"/>
</dbReference>
<gene>
    <name evidence="2" type="ORF">LNV07_00240</name>
</gene>
<dbReference type="InterPro" id="IPR028991">
    <property type="entry name" value="KamE_N"/>
</dbReference>
<dbReference type="Gene3D" id="3.30.30.60">
    <property type="entry name" value="D-lysine 5,6-aminomutase beta subunit KamE, N-terminal domain"/>
    <property type="match status" value="1"/>
</dbReference>